<reference evidence="1 2" key="1">
    <citation type="journal article" date="2016" name="Nat. Commun.">
        <title>Thousands of microbial genomes shed light on interconnected biogeochemical processes in an aquifer system.</title>
        <authorList>
            <person name="Anantharaman K."/>
            <person name="Brown C.T."/>
            <person name="Hug L.A."/>
            <person name="Sharon I."/>
            <person name="Castelle C.J."/>
            <person name="Probst A.J."/>
            <person name="Thomas B.C."/>
            <person name="Singh A."/>
            <person name="Wilkins M.J."/>
            <person name="Karaoz U."/>
            <person name="Brodie E.L."/>
            <person name="Williams K.H."/>
            <person name="Hubbard S.S."/>
            <person name="Banfield J.F."/>
        </authorList>
    </citation>
    <scope>NUCLEOTIDE SEQUENCE [LARGE SCALE GENOMIC DNA]</scope>
</reference>
<name>A0A1F4NQU9_UNCK3</name>
<evidence type="ECO:0000313" key="1">
    <source>
        <dbReference type="EMBL" id="OGB73844.1"/>
    </source>
</evidence>
<comment type="caution">
    <text evidence="1">The sequence shown here is derived from an EMBL/GenBank/DDBJ whole genome shotgun (WGS) entry which is preliminary data.</text>
</comment>
<dbReference type="EMBL" id="METD01000001">
    <property type="protein sequence ID" value="OGB73844.1"/>
    <property type="molecule type" value="Genomic_DNA"/>
</dbReference>
<organism evidence="1 2">
    <name type="scientific">candidate division Kazan bacterium RIFCSPLOWO2_01_FULL_45_19</name>
    <dbReference type="NCBI Taxonomy" id="1798538"/>
    <lineage>
        <taxon>Bacteria</taxon>
        <taxon>Bacteria division Kazan-3B-28</taxon>
    </lineage>
</organism>
<gene>
    <name evidence="1" type="ORF">A3K51_03435</name>
</gene>
<evidence type="ECO:0000313" key="2">
    <source>
        <dbReference type="Proteomes" id="UP000178085"/>
    </source>
</evidence>
<accession>A0A1F4NQU9</accession>
<dbReference type="Proteomes" id="UP000178085">
    <property type="component" value="Unassembled WGS sequence"/>
</dbReference>
<proteinExistence type="predicted"/>
<sequence>MIFRFVGSVVPIFLHRDRQDQCKQKRRPFSRHCKYFRPHWEVVEMKRVGFVIVVGLVLLLGLSLRSETETGSKDLEGIFRYRFGMSVSECQLIAKGALERQDNSDIPGLVEYSTDHGLLSNRDGSISNLPAGLCLSFYNGRLAGIIVELPQQEDAQVATMLVTALRDDVLKYYDKLIVMRNKFRPDESLLVLTLKDAEGDGLLLMWDGMDILLCLMTGELLQLNPEWTRTFLTENDCPAF</sequence>
<dbReference type="AlphaFoldDB" id="A0A1F4NQU9"/>
<protein>
    <submittedName>
        <fullName evidence="1">Uncharacterized protein</fullName>
    </submittedName>
</protein>